<dbReference type="AlphaFoldDB" id="C1EEM9"/>
<dbReference type="KEGG" id="mis:MICPUN_62680"/>
<feature type="region of interest" description="Disordered" evidence="1">
    <location>
        <begin position="90"/>
        <end position="129"/>
    </location>
</feature>
<name>C1EEM9_MICCC</name>
<accession>C1EEM9</accession>
<organism evidence="2 3">
    <name type="scientific">Micromonas commoda (strain RCC299 / NOUM17 / CCMP2709)</name>
    <name type="common">Picoplanktonic green alga</name>
    <dbReference type="NCBI Taxonomy" id="296587"/>
    <lineage>
        <taxon>Eukaryota</taxon>
        <taxon>Viridiplantae</taxon>
        <taxon>Chlorophyta</taxon>
        <taxon>Mamiellophyceae</taxon>
        <taxon>Mamiellales</taxon>
        <taxon>Mamiellaceae</taxon>
        <taxon>Micromonas</taxon>
    </lineage>
</organism>
<gene>
    <name evidence="2" type="ORF">MICPUN_62680</name>
</gene>
<dbReference type="Proteomes" id="UP000002009">
    <property type="component" value="Chromosome 11"/>
</dbReference>
<evidence type="ECO:0000313" key="2">
    <source>
        <dbReference type="EMBL" id="ACO66265.1"/>
    </source>
</evidence>
<sequence length="129" mass="14854">MAFPVHAIRLMAMQYRPVPRLRASKRASTSDDEARIVREERESYDDDLFVDKLVVDRITRTLKAKGREHEVNRRRLRDLKMEAAAAEKAIASHASEAAEIEPGEKKGEGNTKGFRRKKKNIMGKKHKKK</sequence>
<evidence type="ECO:0000313" key="3">
    <source>
        <dbReference type="Proteomes" id="UP000002009"/>
    </source>
</evidence>
<protein>
    <submittedName>
        <fullName evidence="2">Uncharacterized protein</fullName>
    </submittedName>
</protein>
<dbReference type="InParanoid" id="C1EEM9"/>
<feature type="compositionally biased region" description="Basic residues" evidence="1">
    <location>
        <begin position="113"/>
        <end position="129"/>
    </location>
</feature>
<proteinExistence type="predicted"/>
<reference evidence="2 3" key="1">
    <citation type="journal article" date="2009" name="Science">
        <title>Green evolution and dynamic adaptations revealed by genomes of the marine picoeukaryotes Micromonas.</title>
        <authorList>
            <person name="Worden A.Z."/>
            <person name="Lee J.H."/>
            <person name="Mock T."/>
            <person name="Rouze P."/>
            <person name="Simmons M.P."/>
            <person name="Aerts A.L."/>
            <person name="Allen A.E."/>
            <person name="Cuvelier M.L."/>
            <person name="Derelle E."/>
            <person name="Everett M.V."/>
            <person name="Foulon E."/>
            <person name="Grimwood J."/>
            <person name="Gundlach H."/>
            <person name="Henrissat B."/>
            <person name="Napoli C."/>
            <person name="McDonald S.M."/>
            <person name="Parker M.S."/>
            <person name="Rombauts S."/>
            <person name="Salamov A."/>
            <person name="Von Dassow P."/>
            <person name="Badger J.H."/>
            <person name="Coutinho P.M."/>
            <person name="Demir E."/>
            <person name="Dubchak I."/>
            <person name="Gentemann C."/>
            <person name="Eikrem W."/>
            <person name="Gready J.E."/>
            <person name="John U."/>
            <person name="Lanier W."/>
            <person name="Lindquist E.A."/>
            <person name="Lucas S."/>
            <person name="Mayer K.F."/>
            <person name="Moreau H."/>
            <person name="Not F."/>
            <person name="Otillar R."/>
            <person name="Panaud O."/>
            <person name="Pangilinan J."/>
            <person name="Paulsen I."/>
            <person name="Piegu B."/>
            <person name="Poliakov A."/>
            <person name="Robbens S."/>
            <person name="Schmutz J."/>
            <person name="Toulza E."/>
            <person name="Wyss T."/>
            <person name="Zelensky A."/>
            <person name="Zhou K."/>
            <person name="Armbrust E.V."/>
            <person name="Bhattacharya D."/>
            <person name="Goodenough U.W."/>
            <person name="Van de Peer Y."/>
            <person name="Grigoriev I.V."/>
        </authorList>
    </citation>
    <scope>NUCLEOTIDE SEQUENCE [LARGE SCALE GENOMIC DNA]</scope>
    <source>
        <strain evidence="3">RCC299 / NOUM17</strain>
    </source>
</reference>
<dbReference type="GeneID" id="8247726"/>
<dbReference type="RefSeq" id="XP_002505007.1">
    <property type="nucleotide sequence ID" value="XM_002504961.1"/>
</dbReference>
<evidence type="ECO:0000256" key="1">
    <source>
        <dbReference type="SAM" id="MobiDB-lite"/>
    </source>
</evidence>
<keyword evidence="3" id="KW-1185">Reference proteome</keyword>
<dbReference type="EMBL" id="CP001330">
    <property type="protein sequence ID" value="ACO66265.1"/>
    <property type="molecule type" value="Genomic_DNA"/>
</dbReference>